<keyword evidence="9 11" id="KW-0472">Membrane</keyword>
<keyword evidence="4 11" id="KW-0812">Transmembrane</keyword>
<keyword evidence="6" id="KW-0653">Protein transport</keyword>
<comment type="similarity">
    <text evidence="2">Belongs to the SEC61-beta family.</text>
</comment>
<dbReference type="EMBL" id="BQMJ01000054">
    <property type="protein sequence ID" value="GJQ14393.1"/>
    <property type="molecule type" value="Genomic_DNA"/>
</dbReference>
<evidence type="ECO:0000256" key="11">
    <source>
        <dbReference type="SAM" id="Phobius"/>
    </source>
</evidence>
<evidence type="ECO:0000256" key="6">
    <source>
        <dbReference type="ARBA" id="ARBA00022927"/>
    </source>
</evidence>
<evidence type="ECO:0000313" key="13">
    <source>
        <dbReference type="Proteomes" id="UP001061958"/>
    </source>
</evidence>
<keyword evidence="8" id="KW-0811">Translocation</keyword>
<reference evidence="12" key="1">
    <citation type="journal article" date="2022" name="Proc. Natl. Acad. Sci. U.S.A.">
        <title>Life cycle and functional genomics of the unicellular red alga Galdieria for elucidating algal and plant evolution and industrial use.</title>
        <authorList>
            <person name="Hirooka S."/>
            <person name="Itabashi T."/>
            <person name="Ichinose T.M."/>
            <person name="Onuma R."/>
            <person name="Fujiwara T."/>
            <person name="Yamashita S."/>
            <person name="Jong L.W."/>
            <person name="Tomita R."/>
            <person name="Iwane A.H."/>
            <person name="Miyagishima S.Y."/>
        </authorList>
    </citation>
    <scope>NUCLEOTIDE SEQUENCE</scope>
    <source>
        <strain evidence="12">NBRC 102759</strain>
    </source>
</reference>
<evidence type="ECO:0000256" key="7">
    <source>
        <dbReference type="ARBA" id="ARBA00022989"/>
    </source>
</evidence>
<evidence type="ECO:0000256" key="1">
    <source>
        <dbReference type="ARBA" id="ARBA00004389"/>
    </source>
</evidence>
<reference evidence="12" key="2">
    <citation type="submission" date="2022-01" db="EMBL/GenBank/DDBJ databases">
        <authorList>
            <person name="Hirooka S."/>
            <person name="Miyagishima S.Y."/>
        </authorList>
    </citation>
    <scope>NUCLEOTIDE SEQUENCE</scope>
    <source>
        <strain evidence="12">NBRC 102759</strain>
    </source>
</reference>
<keyword evidence="5" id="KW-0256">Endoplasmic reticulum</keyword>
<dbReference type="InterPro" id="IPR030671">
    <property type="entry name" value="Sec61-beta/Sbh"/>
</dbReference>
<evidence type="ECO:0000256" key="4">
    <source>
        <dbReference type="ARBA" id="ARBA00022692"/>
    </source>
</evidence>
<evidence type="ECO:0000256" key="5">
    <source>
        <dbReference type="ARBA" id="ARBA00022824"/>
    </source>
</evidence>
<dbReference type="GO" id="GO:0005784">
    <property type="term" value="C:Sec61 translocon complex"/>
    <property type="evidence" value="ECO:0007669"/>
    <property type="project" value="InterPro"/>
</dbReference>
<dbReference type="AlphaFoldDB" id="A0A9C7UT10"/>
<protein>
    <recommendedName>
        <fullName evidence="14">Protein transport protein Sec61 subunit beta</fullName>
    </recommendedName>
</protein>
<evidence type="ECO:0000256" key="8">
    <source>
        <dbReference type="ARBA" id="ARBA00023010"/>
    </source>
</evidence>
<accession>A0A9C7UT10</accession>
<sequence length="80" mass="8534">MSTQNSVGSPNLRRRGTPSRTAGFSASGTGSGTTSRNYFSARLYSDEAPGLKVGPTSVMVFSFVFIASVVVLHIWSKFRG</sequence>
<feature type="compositionally biased region" description="Low complexity" evidence="10">
    <location>
        <begin position="21"/>
        <end position="35"/>
    </location>
</feature>
<organism evidence="12 13">
    <name type="scientific">Galdieria partita</name>
    <dbReference type="NCBI Taxonomy" id="83374"/>
    <lineage>
        <taxon>Eukaryota</taxon>
        <taxon>Rhodophyta</taxon>
        <taxon>Bangiophyceae</taxon>
        <taxon>Galdieriales</taxon>
        <taxon>Galdieriaceae</taxon>
        <taxon>Galdieria</taxon>
    </lineage>
</organism>
<evidence type="ECO:0000256" key="2">
    <source>
        <dbReference type="ARBA" id="ARBA00006103"/>
    </source>
</evidence>
<proteinExistence type="inferred from homology"/>
<gene>
    <name evidence="12" type="ORF">GpartN1_g6184.t1</name>
</gene>
<dbReference type="Pfam" id="PF03911">
    <property type="entry name" value="Sec61_beta"/>
    <property type="match status" value="1"/>
</dbReference>
<comment type="subcellular location">
    <subcellularLocation>
        <location evidence="1">Endoplasmic reticulum membrane</location>
        <topology evidence="1">Single-pass membrane protein</topology>
    </subcellularLocation>
</comment>
<keyword evidence="7 11" id="KW-1133">Transmembrane helix</keyword>
<evidence type="ECO:0000256" key="3">
    <source>
        <dbReference type="ARBA" id="ARBA00022448"/>
    </source>
</evidence>
<evidence type="ECO:0000313" key="12">
    <source>
        <dbReference type="EMBL" id="GJQ14393.1"/>
    </source>
</evidence>
<evidence type="ECO:0000256" key="9">
    <source>
        <dbReference type="ARBA" id="ARBA00023136"/>
    </source>
</evidence>
<keyword evidence="3" id="KW-0813">Transport</keyword>
<name>A0A9C7UT10_9RHOD</name>
<dbReference type="Proteomes" id="UP001061958">
    <property type="component" value="Unassembled WGS sequence"/>
</dbReference>
<dbReference type="GO" id="GO:0006886">
    <property type="term" value="P:intracellular protein transport"/>
    <property type="evidence" value="ECO:0007669"/>
    <property type="project" value="InterPro"/>
</dbReference>
<dbReference type="InterPro" id="IPR016482">
    <property type="entry name" value="SecG/Sec61-beta/Sbh"/>
</dbReference>
<comment type="caution">
    <text evidence="12">The sequence shown here is derived from an EMBL/GenBank/DDBJ whole genome shotgun (WGS) entry which is preliminary data.</text>
</comment>
<feature type="transmembrane region" description="Helical" evidence="11">
    <location>
        <begin position="53"/>
        <end position="75"/>
    </location>
</feature>
<evidence type="ECO:0008006" key="14">
    <source>
        <dbReference type="Google" id="ProtNLM"/>
    </source>
</evidence>
<evidence type="ECO:0000256" key="10">
    <source>
        <dbReference type="SAM" id="MobiDB-lite"/>
    </source>
</evidence>
<keyword evidence="13" id="KW-1185">Reference proteome</keyword>
<dbReference type="PANTHER" id="PTHR13509">
    <property type="entry name" value="SEC61 SUBUNIT BETA"/>
    <property type="match status" value="1"/>
</dbReference>
<feature type="region of interest" description="Disordered" evidence="10">
    <location>
        <begin position="1"/>
        <end position="36"/>
    </location>
</feature>